<dbReference type="InterPro" id="IPR019794">
    <property type="entry name" value="Peroxidases_AS"/>
</dbReference>
<dbReference type="PANTHER" id="PTHR31235">
    <property type="entry name" value="PEROXIDASE 25-RELATED"/>
    <property type="match status" value="1"/>
</dbReference>
<evidence type="ECO:0000256" key="1">
    <source>
        <dbReference type="ARBA" id="ARBA00000189"/>
    </source>
</evidence>
<evidence type="ECO:0000256" key="6">
    <source>
        <dbReference type="ARBA" id="ARBA00012313"/>
    </source>
</evidence>
<proteinExistence type="inferred from homology"/>
<dbReference type="Pfam" id="PF00141">
    <property type="entry name" value="peroxidase"/>
    <property type="match status" value="3"/>
</dbReference>
<dbReference type="PROSITE" id="PS51257">
    <property type="entry name" value="PROKAR_LIPOPROTEIN"/>
    <property type="match status" value="1"/>
</dbReference>
<evidence type="ECO:0000256" key="10">
    <source>
        <dbReference type="ARBA" id="ARBA00023002"/>
    </source>
</evidence>
<dbReference type="PRINTS" id="PR00461">
    <property type="entry name" value="PLPEROXIDASE"/>
</dbReference>
<feature type="domain" description="Plant heme peroxidase family profile" evidence="15">
    <location>
        <begin position="640"/>
        <end position="937"/>
    </location>
</feature>
<name>A0ABQ7M5E2_BRACM</name>
<keyword evidence="17" id="KW-1185">Reference proteome</keyword>
<dbReference type="InterPro" id="IPR033905">
    <property type="entry name" value="Secretory_peroxidase"/>
</dbReference>
<dbReference type="Gene3D" id="1.10.520.10">
    <property type="match status" value="3"/>
</dbReference>
<gene>
    <name evidence="16" type="primary">A06p038080.1_BraROA</name>
    <name evidence="16" type="ORF">IGI04_023968</name>
</gene>
<dbReference type="PROSITE" id="PS50873">
    <property type="entry name" value="PEROXIDASE_4"/>
    <property type="match status" value="3"/>
</dbReference>
<reference evidence="16 17" key="1">
    <citation type="submission" date="2021-03" db="EMBL/GenBank/DDBJ databases">
        <authorList>
            <person name="King G.J."/>
            <person name="Bancroft I."/>
            <person name="Baten A."/>
            <person name="Bloomfield J."/>
            <person name="Borpatragohain P."/>
            <person name="He Z."/>
            <person name="Irish N."/>
            <person name="Irwin J."/>
            <person name="Liu K."/>
            <person name="Mauleon R.P."/>
            <person name="Moore J."/>
            <person name="Morris R."/>
            <person name="Ostergaard L."/>
            <person name="Wang B."/>
            <person name="Wells R."/>
        </authorList>
    </citation>
    <scope>NUCLEOTIDE SEQUENCE [LARGE SCALE GENOMIC DNA]</scope>
    <source>
        <strain evidence="16">R-o-18</strain>
        <tissue evidence="16">Leaf</tissue>
    </source>
</reference>
<keyword evidence="11" id="KW-0408">Iron</keyword>
<accession>A0ABQ7M5E2</accession>
<comment type="catalytic activity">
    <reaction evidence="1">
        <text>2 a phenolic donor + H2O2 = 2 a phenolic radical donor + 2 H2O</text>
        <dbReference type="Rhea" id="RHEA:56136"/>
        <dbReference type="ChEBI" id="CHEBI:15377"/>
        <dbReference type="ChEBI" id="CHEBI:16240"/>
        <dbReference type="ChEBI" id="CHEBI:139520"/>
        <dbReference type="ChEBI" id="CHEBI:139521"/>
        <dbReference type="EC" id="1.11.1.7"/>
    </reaction>
</comment>
<dbReference type="PROSITE" id="PS00436">
    <property type="entry name" value="PEROXIDASE_2"/>
    <property type="match status" value="3"/>
</dbReference>
<comment type="cofactor">
    <cofactor evidence="3">
        <name>heme b</name>
        <dbReference type="ChEBI" id="CHEBI:60344"/>
    </cofactor>
</comment>
<comment type="cofactor">
    <cofactor evidence="2">
        <name>Ca(2+)</name>
        <dbReference type="ChEBI" id="CHEBI:29108"/>
    </cofactor>
</comment>
<evidence type="ECO:0000313" key="16">
    <source>
        <dbReference type="EMBL" id="KAG5394005.1"/>
    </source>
</evidence>
<keyword evidence="12" id="KW-1015">Disulfide bond</keyword>
<comment type="function">
    <text evidence="4">Removal of H(2)O(2), oxidation of toxic reductants, biosynthesis and degradation of lignin, suberization, auxin catabolism, response to environmental stresses such as wounding, pathogen attack and oxidative stress. These functions might be dependent on each isozyme/isoform in each plant tissue.</text>
</comment>
<evidence type="ECO:0000313" key="17">
    <source>
        <dbReference type="Proteomes" id="UP000823674"/>
    </source>
</evidence>
<evidence type="ECO:0000256" key="9">
    <source>
        <dbReference type="ARBA" id="ARBA00022723"/>
    </source>
</evidence>
<keyword evidence="10" id="KW-0560">Oxidoreductase</keyword>
<feature type="domain" description="Plant heme peroxidase family profile" evidence="15">
    <location>
        <begin position="333"/>
        <end position="622"/>
    </location>
</feature>
<evidence type="ECO:0000256" key="8">
    <source>
        <dbReference type="ARBA" id="ARBA00022617"/>
    </source>
</evidence>
<dbReference type="PROSITE" id="PS00435">
    <property type="entry name" value="PEROXIDASE_1"/>
    <property type="match status" value="3"/>
</dbReference>
<evidence type="ECO:0000259" key="15">
    <source>
        <dbReference type="PROSITE" id="PS50873"/>
    </source>
</evidence>
<feature type="chain" id="PRO_5045514386" description="peroxidase" evidence="14">
    <location>
        <begin position="24"/>
        <end position="937"/>
    </location>
</feature>
<evidence type="ECO:0000256" key="14">
    <source>
        <dbReference type="SAM" id="SignalP"/>
    </source>
</evidence>
<evidence type="ECO:0000256" key="11">
    <source>
        <dbReference type="ARBA" id="ARBA00023004"/>
    </source>
</evidence>
<keyword evidence="9" id="KW-0479">Metal-binding</keyword>
<dbReference type="InterPro" id="IPR010255">
    <property type="entry name" value="Haem_peroxidase_sf"/>
</dbReference>
<dbReference type="EC" id="1.11.1.7" evidence="6"/>
<feature type="signal peptide" evidence="14">
    <location>
        <begin position="1"/>
        <end position="23"/>
    </location>
</feature>
<evidence type="ECO:0000256" key="13">
    <source>
        <dbReference type="SAM" id="MobiDB-lite"/>
    </source>
</evidence>
<sequence>MNFVRSLCVFITFLSCLVISVHGQAAARPGAGSGTRIGFYSTTCPNAETIVRNAVTAGFSSNPRIAPGILRMHFHDCFVQGCDGSILITGTNTERTAVPNLNLRGFEVIDNAKTQLEAACPGVVSCADILALAARDSVVLTRGTSWPVPTGRRDGRVSLASNANNLPGPGDSVAVQQQKFSALGLSTRELVVLVGGHTIGTAGCATFRNRLFNSTTGSADSTIDPTFLAQLQTQCPQNGDASVRVDLDTGSATTFDTSYFNNLSRGRGVLQSDQVLWTDPATRPIVQQLMSPRSTFNADFARAMVRMSNIGVLTGASGEIPTATTRPYTSLPRPRVGYYSSACWNVESIVRSVVQSNYFTNPANAPGILRMHFHDCFVRGCDGSILLDGPNSEKTAIPNQSLRGFNVIEEAKTQLEIACPLTVSCADILALAARDFVVLTGGPWWPVPLGRLDGRVSLASNVDLPEPTDSVAVQKQRFAAKYLNTQDLVVLAAGHTIGTVGCGVFRDRFFNYKNTGSPDPTINPNFVPQIQSQCPLNGNAATRVALDLGSEGQFDTSYLNNLRFGRGVLESDQVLWNDPETRPIVERLLGLRFPFLLFGPEFARSMSKMSLTEVKTGLDGEIPATAQGNRGSSRGGGGRRPRVGYYGNRCRNVESIVASVVRAHVRSNPANAPGILRMHFHDCFVRGCDGSVLLAGNTSERTAVPNRSLRGFEAIEEAKARLEVACPRTVSCADILTLAAREAVVLTGGQGWRVPLGRLDGRISQASDVILPGPFDPVDKQKRDFAAKTLNTIDLVTLVGGHTIGTAGCGLVRGRFFNFNGTGQPDPSINPRFVPLVQNRCPLTGDASARVDLDDGSVGRFDTSFLRNVRSSRVVLQSDLVLWRDPETRAIIERLLGLRRPSLRFGTEFGKSMVKMSLIDVKTGSDGEIRRVCSRIN</sequence>
<dbReference type="CDD" id="cd00693">
    <property type="entry name" value="secretory_peroxidase"/>
    <property type="match status" value="3"/>
</dbReference>
<keyword evidence="7" id="KW-0575">Peroxidase</keyword>
<evidence type="ECO:0000256" key="2">
    <source>
        <dbReference type="ARBA" id="ARBA00001913"/>
    </source>
</evidence>
<feature type="domain" description="Plant heme peroxidase family profile" evidence="15">
    <location>
        <begin position="34"/>
        <end position="320"/>
    </location>
</feature>
<keyword evidence="8" id="KW-0349">Heme</keyword>
<evidence type="ECO:0000256" key="3">
    <source>
        <dbReference type="ARBA" id="ARBA00001970"/>
    </source>
</evidence>
<dbReference type="InterPro" id="IPR002016">
    <property type="entry name" value="Haem_peroxidase"/>
</dbReference>
<dbReference type="PRINTS" id="PR00458">
    <property type="entry name" value="PEROXIDASE"/>
</dbReference>
<evidence type="ECO:0000256" key="12">
    <source>
        <dbReference type="ARBA" id="ARBA00023157"/>
    </source>
</evidence>
<evidence type="ECO:0000256" key="4">
    <source>
        <dbReference type="ARBA" id="ARBA00002322"/>
    </source>
</evidence>
<dbReference type="Proteomes" id="UP000823674">
    <property type="component" value="Chromosome A06"/>
</dbReference>
<feature type="region of interest" description="Disordered" evidence="13">
    <location>
        <begin position="620"/>
        <end position="642"/>
    </location>
</feature>
<dbReference type="InterPro" id="IPR019793">
    <property type="entry name" value="Peroxidases_heam-ligand_BS"/>
</dbReference>
<comment type="caution">
    <text evidence="16">The sequence shown here is derived from an EMBL/GenBank/DDBJ whole genome shotgun (WGS) entry which is preliminary data.</text>
</comment>
<evidence type="ECO:0000256" key="5">
    <source>
        <dbReference type="ARBA" id="ARBA00006873"/>
    </source>
</evidence>
<organism evidence="16 17">
    <name type="scientific">Brassica rapa subsp. trilocularis</name>
    <dbReference type="NCBI Taxonomy" id="1813537"/>
    <lineage>
        <taxon>Eukaryota</taxon>
        <taxon>Viridiplantae</taxon>
        <taxon>Streptophyta</taxon>
        <taxon>Embryophyta</taxon>
        <taxon>Tracheophyta</taxon>
        <taxon>Spermatophyta</taxon>
        <taxon>Magnoliopsida</taxon>
        <taxon>eudicotyledons</taxon>
        <taxon>Gunneridae</taxon>
        <taxon>Pentapetalae</taxon>
        <taxon>rosids</taxon>
        <taxon>malvids</taxon>
        <taxon>Brassicales</taxon>
        <taxon>Brassicaceae</taxon>
        <taxon>Brassiceae</taxon>
        <taxon>Brassica</taxon>
    </lineage>
</organism>
<keyword evidence="14" id="KW-0732">Signal</keyword>
<protein>
    <recommendedName>
        <fullName evidence="6">peroxidase</fullName>
        <ecNumber evidence="6">1.11.1.7</ecNumber>
    </recommendedName>
</protein>
<dbReference type="InterPro" id="IPR000823">
    <property type="entry name" value="Peroxidase_pln"/>
</dbReference>
<evidence type="ECO:0000256" key="7">
    <source>
        <dbReference type="ARBA" id="ARBA00022559"/>
    </source>
</evidence>
<comment type="similarity">
    <text evidence="5">Belongs to the peroxidase family. Ascorbate peroxidase subfamily.</text>
</comment>
<dbReference type="EMBL" id="JADBGQ010000006">
    <property type="protein sequence ID" value="KAG5394005.1"/>
    <property type="molecule type" value="Genomic_DNA"/>
</dbReference>
<dbReference type="SUPFAM" id="SSF48113">
    <property type="entry name" value="Heme-dependent peroxidases"/>
    <property type="match status" value="3"/>
</dbReference>
<dbReference type="Gene3D" id="1.10.420.10">
    <property type="entry name" value="Peroxidase, domain 2"/>
    <property type="match status" value="3"/>
</dbReference>